<organism evidence="1 2">
    <name type="scientific">Araneus ventricosus</name>
    <name type="common">Orbweaver spider</name>
    <name type="synonym">Epeira ventricosa</name>
    <dbReference type="NCBI Taxonomy" id="182803"/>
    <lineage>
        <taxon>Eukaryota</taxon>
        <taxon>Metazoa</taxon>
        <taxon>Ecdysozoa</taxon>
        <taxon>Arthropoda</taxon>
        <taxon>Chelicerata</taxon>
        <taxon>Arachnida</taxon>
        <taxon>Araneae</taxon>
        <taxon>Araneomorphae</taxon>
        <taxon>Entelegynae</taxon>
        <taxon>Araneoidea</taxon>
        <taxon>Araneidae</taxon>
        <taxon>Araneus</taxon>
    </lineage>
</organism>
<sequence>MLSCQILRRLRKAILTSGVVFIRDNARPHNAVVTQKFLEQIKCDIFDHPAYSPDLVTRDFHLFPQLKNWLRDQSFQKNEEIQNSARPISHHWRQRFSPRGSATLSTYMINTRIFTGMMSKSSHVYSNFWK</sequence>
<dbReference type="InterPro" id="IPR036397">
    <property type="entry name" value="RNaseH_sf"/>
</dbReference>
<dbReference type="Gene3D" id="3.30.420.10">
    <property type="entry name" value="Ribonuclease H-like superfamily/Ribonuclease H"/>
    <property type="match status" value="1"/>
</dbReference>
<dbReference type="EMBL" id="BGPR01000023">
    <property type="protein sequence ID" value="GBL80764.1"/>
    <property type="molecule type" value="Genomic_DNA"/>
</dbReference>
<reference evidence="1 2" key="1">
    <citation type="journal article" date="2019" name="Sci. Rep.">
        <title>Orb-weaving spider Araneus ventricosus genome elucidates the spidroin gene catalogue.</title>
        <authorList>
            <person name="Kono N."/>
            <person name="Nakamura H."/>
            <person name="Ohtoshi R."/>
            <person name="Moran D.A.P."/>
            <person name="Shinohara A."/>
            <person name="Yoshida Y."/>
            <person name="Fujiwara M."/>
            <person name="Mori M."/>
            <person name="Tomita M."/>
            <person name="Arakawa K."/>
        </authorList>
    </citation>
    <scope>NUCLEOTIDE SEQUENCE [LARGE SCALE GENOMIC DNA]</scope>
</reference>
<dbReference type="Proteomes" id="UP000499080">
    <property type="component" value="Unassembled WGS sequence"/>
</dbReference>
<dbReference type="PANTHER" id="PTHR46060:SF1">
    <property type="entry name" value="MARINER MOS1 TRANSPOSASE-LIKE PROTEIN"/>
    <property type="match status" value="1"/>
</dbReference>
<accession>A0A4Y2AP28</accession>
<name>A0A4Y2AP28_ARAVE</name>
<gene>
    <name evidence="1" type="ORF">AVEN_26209_1</name>
</gene>
<dbReference type="PANTHER" id="PTHR46060">
    <property type="entry name" value="MARINER MOS1 TRANSPOSASE-LIKE PROTEIN"/>
    <property type="match status" value="1"/>
</dbReference>
<evidence type="ECO:0008006" key="3">
    <source>
        <dbReference type="Google" id="ProtNLM"/>
    </source>
</evidence>
<dbReference type="GO" id="GO:0003676">
    <property type="term" value="F:nucleic acid binding"/>
    <property type="evidence" value="ECO:0007669"/>
    <property type="project" value="InterPro"/>
</dbReference>
<keyword evidence="2" id="KW-1185">Reference proteome</keyword>
<protein>
    <recommendedName>
        <fullName evidence="3">Histone-lysine N-methyltransferase SETMAR</fullName>
    </recommendedName>
</protein>
<dbReference type="OrthoDB" id="10017160at2759"/>
<proteinExistence type="predicted"/>
<dbReference type="AlphaFoldDB" id="A0A4Y2AP28"/>
<evidence type="ECO:0000313" key="1">
    <source>
        <dbReference type="EMBL" id="GBL80764.1"/>
    </source>
</evidence>
<dbReference type="InterPro" id="IPR052709">
    <property type="entry name" value="Transposase-MT_Hybrid"/>
</dbReference>
<comment type="caution">
    <text evidence="1">The sequence shown here is derived from an EMBL/GenBank/DDBJ whole genome shotgun (WGS) entry which is preliminary data.</text>
</comment>
<evidence type="ECO:0000313" key="2">
    <source>
        <dbReference type="Proteomes" id="UP000499080"/>
    </source>
</evidence>